<proteinExistence type="predicted"/>
<keyword evidence="2" id="KW-1185">Reference proteome</keyword>
<accession>A0AAV9Z2P0</accession>
<evidence type="ECO:0000313" key="1">
    <source>
        <dbReference type="EMBL" id="KAK6969284.1"/>
    </source>
</evidence>
<reference evidence="1 2" key="1">
    <citation type="journal article" date="2024" name="J Genomics">
        <title>Draft genome sequencing and assembly of Favolaschia claudopus CIRM-BRFM 2984 isolated from oak limbs.</title>
        <authorList>
            <person name="Navarro D."/>
            <person name="Drula E."/>
            <person name="Chaduli D."/>
            <person name="Cazenave R."/>
            <person name="Ahrendt S."/>
            <person name="Wang J."/>
            <person name="Lipzen A."/>
            <person name="Daum C."/>
            <person name="Barry K."/>
            <person name="Grigoriev I.V."/>
            <person name="Favel A."/>
            <person name="Rosso M.N."/>
            <person name="Martin F."/>
        </authorList>
    </citation>
    <scope>NUCLEOTIDE SEQUENCE [LARGE SCALE GENOMIC DNA]</scope>
    <source>
        <strain evidence="1 2">CIRM-BRFM 2984</strain>
    </source>
</reference>
<dbReference type="Proteomes" id="UP001362999">
    <property type="component" value="Unassembled WGS sequence"/>
</dbReference>
<protein>
    <submittedName>
        <fullName evidence="1">Uncharacterized protein</fullName>
    </submittedName>
</protein>
<evidence type="ECO:0000313" key="2">
    <source>
        <dbReference type="Proteomes" id="UP001362999"/>
    </source>
</evidence>
<gene>
    <name evidence="1" type="ORF">R3P38DRAFT_3380214</name>
</gene>
<dbReference type="AlphaFoldDB" id="A0AAV9Z2P0"/>
<dbReference type="EMBL" id="JAWWNJ010000228">
    <property type="protein sequence ID" value="KAK6969284.1"/>
    <property type="molecule type" value="Genomic_DNA"/>
</dbReference>
<name>A0AAV9Z2P0_9AGAR</name>
<sequence>MGHKNPIWELFHETGAMYGSNKSNKAAWCKACLREMETQLRQEEITAAARGAQVSAPKTDKQWEDAAQILLLFVRQTDRTSVRHKSVSITDRTWKIDVSVSIYGEYSTLCLFSRHILPGVIVLQALPNGTNSSLESCCLHVHRVKYAKRGSTKCGHRVGVAFGSLGRDC</sequence>
<comment type="caution">
    <text evidence="1">The sequence shown here is derived from an EMBL/GenBank/DDBJ whole genome shotgun (WGS) entry which is preliminary data.</text>
</comment>
<organism evidence="1 2">
    <name type="scientific">Favolaschia claudopus</name>
    <dbReference type="NCBI Taxonomy" id="2862362"/>
    <lineage>
        <taxon>Eukaryota</taxon>
        <taxon>Fungi</taxon>
        <taxon>Dikarya</taxon>
        <taxon>Basidiomycota</taxon>
        <taxon>Agaricomycotina</taxon>
        <taxon>Agaricomycetes</taxon>
        <taxon>Agaricomycetidae</taxon>
        <taxon>Agaricales</taxon>
        <taxon>Marasmiineae</taxon>
        <taxon>Mycenaceae</taxon>
        <taxon>Favolaschia</taxon>
    </lineage>
</organism>